<evidence type="ECO:0000256" key="11">
    <source>
        <dbReference type="RuleBase" id="RU364063"/>
    </source>
</evidence>
<dbReference type="EC" id="2.7.7.7" evidence="11"/>
<dbReference type="NCBIfam" id="NF004046">
    <property type="entry name" value="PRK05563.1"/>
    <property type="match status" value="1"/>
</dbReference>
<evidence type="ECO:0000256" key="8">
    <source>
        <dbReference type="ARBA" id="ARBA00022840"/>
    </source>
</evidence>
<dbReference type="InterPro" id="IPR050238">
    <property type="entry name" value="DNA_Rep/Repair_Clamp_Loader"/>
</dbReference>
<evidence type="ECO:0000259" key="13">
    <source>
        <dbReference type="SMART" id="SM00382"/>
    </source>
</evidence>
<dbReference type="GO" id="GO:0003887">
    <property type="term" value="F:DNA-directed DNA polymerase activity"/>
    <property type="evidence" value="ECO:0007669"/>
    <property type="project" value="UniProtKB-KW"/>
</dbReference>
<keyword evidence="9 11" id="KW-0239">DNA-directed DNA polymerase</keyword>
<sequence length="630" mass="68114">MSDQIETASETAPEGETASESTGAETTAPAAVAEPEAKSEYQVLARKYRPKSFDELIGHGPMVKTLSNALESGRLAHAFILTGVRGIGKTTTARIIARALNCIGADGNGGATIEPCGVCEHCRAIAEDRHVDVLEMDAASRTGVDDIRELIEGVRYRPTSARYKIYIIDEVHMLSKSAFNALLKTLEEPPEHVKFIFATTEIRKIPITVLSRCQRFDLRRVQTDELAAHYGRIAGLENAEIEEEAVTLIARAADGSVRDGMSLLDQAISHGAGKVTTQQVRDMLGLSDRSRIFDLFDHTMKGEINEALDLLGAQYALGGDPPVMLQDMLDLTHWLTRVKLSPDAANDPGVSQIERERGKEIAAKLAMPQLTRAWQMLLKGLEETRIAPSPIQAAEMILIRLAYAAEMPPPGDLIKKLRQDMNNAGNGGGAPQGGGNGGGSGGPGPRMQVVNGGGGGAAAVAQRRPDPLGEPEQVEQPVYARMPETFEEVAELLGKDRETTGLAMQVKNYMHLVKYEPGRIEFRPARGAGSDLSTKLIKALNGLTGNRWLVSVSEREEGAPTLKEQELEALEQRKADASQDPLVRAILDGLPKAKIVAVHLPPGQENPEGEEDESGSVYDDAFYLEGDDEL</sequence>
<proteinExistence type="inferred from homology"/>
<evidence type="ECO:0000256" key="5">
    <source>
        <dbReference type="ARBA" id="ARBA00022723"/>
    </source>
</evidence>
<dbReference type="AlphaFoldDB" id="A0A367VHL5"/>
<dbReference type="PANTHER" id="PTHR11669:SF0">
    <property type="entry name" value="PROTEIN STICHEL-LIKE 2"/>
    <property type="match status" value="1"/>
</dbReference>
<protein>
    <recommendedName>
        <fullName evidence="11">DNA polymerase III subunit gamma/tau</fullName>
        <ecNumber evidence="11">2.7.7.7</ecNumber>
    </recommendedName>
</protein>
<dbReference type="Gene3D" id="1.10.8.60">
    <property type="match status" value="1"/>
</dbReference>
<comment type="catalytic activity">
    <reaction evidence="10 11">
        <text>DNA(n) + a 2'-deoxyribonucleoside 5'-triphosphate = DNA(n+1) + diphosphate</text>
        <dbReference type="Rhea" id="RHEA:22508"/>
        <dbReference type="Rhea" id="RHEA-COMP:17339"/>
        <dbReference type="Rhea" id="RHEA-COMP:17340"/>
        <dbReference type="ChEBI" id="CHEBI:33019"/>
        <dbReference type="ChEBI" id="CHEBI:61560"/>
        <dbReference type="ChEBI" id="CHEBI:173112"/>
        <dbReference type="EC" id="2.7.7.7"/>
    </reaction>
</comment>
<dbReference type="RefSeq" id="WP_062953659.1">
    <property type="nucleotide sequence ID" value="NZ_JPWB01000002.1"/>
</dbReference>
<dbReference type="Gene3D" id="1.20.272.10">
    <property type="match status" value="1"/>
</dbReference>
<keyword evidence="8 11" id="KW-0067">ATP-binding</keyword>
<gene>
    <name evidence="11" type="primary">dnaX</name>
    <name evidence="14" type="ORF">TH6_04060</name>
</gene>
<organism evidence="14 15">
    <name type="scientific">Thalassospira profundimaris</name>
    <dbReference type="NCBI Taxonomy" id="502049"/>
    <lineage>
        <taxon>Bacteria</taxon>
        <taxon>Pseudomonadati</taxon>
        <taxon>Pseudomonadota</taxon>
        <taxon>Alphaproteobacteria</taxon>
        <taxon>Rhodospirillales</taxon>
        <taxon>Thalassospiraceae</taxon>
        <taxon>Thalassospira</taxon>
    </lineage>
</organism>
<evidence type="ECO:0000256" key="6">
    <source>
        <dbReference type="ARBA" id="ARBA00022741"/>
    </source>
</evidence>
<dbReference type="FunFam" id="1.20.272.10:FF:000003">
    <property type="entry name" value="DNA polymerase III subunit gamma/tau"/>
    <property type="match status" value="1"/>
</dbReference>
<dbReference type="SUPFAM" id="SSF48019">
    <property type="entry name" value="post-AAA+ oligomerization domain-like"/>
    <property type="match status" value="1"/>
</dbReference>
<dbReference type="Gene3D" id="3.40.50.300">
    <property type="entry name" value="P-loop containing nucleotide triphosphate hydrolases"/>
    <property type="match status" value="1"/>
</dbReference>
<dbReference type="Pfam" id="PF13177">
    <property type="entry name" value="DNA_pol3_delta2"/>
    <property type="match status" value="1"/>
</dbReference>
<feature type="region of interest" description="Disordered" evidence="12">
    <location>
        <begin position="417"/>
        <end position="480"/>
    </location>
</feature>
<feature type="domain" description="AAA+ ATPase" evidence="13">
    <location>
        <begin position="75"/>
        <end position="222"/>
    </location>
</feature>
<comment type="similarity">
    <text evidence="1 11">Belongs to the DnaX/STICHEL family.</text>
</comment>
<evidence type="ECO:0000256" key="1">
    <source>
        <dbReference type="ARBA" id="ARBA00006360"/>
    </source>
</evidence>
<evidence type="ECO:0000313" key="14">
    <source>
        <dbReference type="EMBL" id="RCK23902.1"/>
    </source>
</evidence>
<name>A0A367VHL5_9PROT</name>
<evidence type="ECO:0000256" key="12">
    <source>
        <dbReference type="SAM" id="MobiDB-lite"/>
    </source>
</evidence>
<dbReference type="GO" id="GO:0009360">
    <property type="term" value="C:DNA polymerase III complex"/>
    <property type="evidence" value="ECO:0007669"/>
    <property type="project" value="InterPro"/>
</dbReference>
<feature type="compositionally biased region" description="Low complexity" evidence="12">
    <location>
        <begin position="14"/>
        <end position="34"/>
    </location>
</feature>
<comment type="subunit">
    <text evidence="11">DNA polymerase III contains a core (composed of alpha, epsilon and theta chains) that associates with a tau subunit. This core dimerizes to form the POLIII' complex. PolIII' associates with the gamma complex (composed of gamma, delta, delta', psi and chi chains) and with the beta chain to form the complete DNA polymerase III complex.</text>
</comment>
<dbReference type="FunFam" id="1.10.8.60:FF:000013">
    <property type="entry name" value="DNA polymerase III subunit gamma/tau"/>
    <property type="match status" value="1"/>
</dbReference>
<dbReference type="PANTHER" id="PTHR11669">
    <property type="entry name" value="REPLICATION FACTOR C / DNA POLYMERASE III GAMMA-TAU SUBUNIT"/>
    <property type="match status" value="1"/>
</dbReference>
<keyword evidence="5" id="KW-0479">Metal-binding</keyword>
<evidence type="ECO:0000256" key="7">
    <source>
        <dbReference type="ARBA" id="ARBA00022833"/>
    </source>
</evidence>
<keyword evidence="4 11" id="KW-0235">DNA replication</keyword>
<dbReference type="InterPro" id="IPR003593">
    <property type="entry name" value="AAA+_ATPase"/>
</dbReference>
<dbReference type="Proteomes" id="UP000253061">
    <property type="component" value="Unassembled WGS sequence"/>
</dbReference>
<dbReference type="NCBIfam" id="NF006585">
    <property type="entry name" value="PRK09111.1"/>
    <property type="match status" value="1"/>
</dbReference>
<evidence type="ECO:0000256" key="9">
    <source>
        <dbReference type="ARBA" id="ARBA00022932"/>
    </source>
</evidence>
<dbReference type="InterPro" id="IPR022754">
    <property type="entry name" value="DNA_pol_III_gamma-3"/>
</dbReference>
<dbReference type="CDD" id="cd00009">
    <property type="entry name" value="AAA"/>
    <property type="match status" value="1"/>
</dbReference>
<dbReference type="InterPro" id="IPR012763">
    <property type="entry name" value="DNA_pol_III_sug/sutau_N"/>
</dbReference>
<dbReference type="GO" id="GO:0046872">
    <property type="term" value="F:metal ion binding"/>
    <property type="evidence" value="ECO:0007669"/>
    <property type="project" value="UniProtKB-KW"/>
</dbReference>
<accession>A0A367VHL5</accession>
<feature type="region of interest" description="Disordered" evidence="12">
    <location>
        <begin position="1"/>
        <end position="36"/>
    </location>
</feature>
<dbReference type="InterPro" id="IPR022107">
    <property type="entry name" value="DNA_pol_III_gamma/tau_C"/>
</dbReference>
<keyword evidence="7" id="KW-0862">Zinc</keyword>
<dbReference type="Pfam" id="PF22608">
    <property type="entry name" value="DNAX_ATPase_lid"/>
    <property type="match status" value="1"/>
</dbReference>
<feature type="compositionally biased region" description="Polar residues" evidence="12">
    <location>
        <begin position="1"/>
        <end position="10"/>
    </location>
</feature>
<evidence type="ECO:0000256" key="2">
    <source>
        <dbReference type="ARBA" id="ARBA00022679"/>
    </source>
</evidence>
<dbReference type="GO" id="GO:0003677">
    <property type="term" value="F:DNA binding"/>
    <property type="evidence" value="ECO:0007669"/>
    <property type="project" value="InterPro"/>
</dbReference>
<dbReference type="GO" id="GO:0006261">
    <property type="term" value="P:DNA-templated DNA replication"/>
    <property type="evidence" value="ECO:0007669"/>
    <property type="project" value="TreeGrafter"/>
</dbReference>
<dbReference type="SMART" id="SM00382">
    <property type="entry name" value="AAA"/>
    <property type="match status" value="1"/>
</dbReference>
<dbReference type="InterPro" id="IPR045085">
    <property type="entry name" value="HLD_clamp_pol_III_gamma_tau"/>
</dbReference>
<feature type="region of interest" description="Disordered" evidence="12">
    <location>
        <begin position="600"/>
        <end position="630"/>
    </location>
</feature>
<dbReference type="InterPro" id="IPR008921">
    <property type="entry name" value="DNA_pol3_clamp-load_cplx_C"/>
</dbReference>
<keyword evidence="2 11" id="KW-0808">Transferase</keyword>
<dbReference type="FunFam" id="3.40.50.300:FF:000014">
    <property type="entry name" value="DNA polymerase III subunit gamma/tau"/>
    <property type="match status" value="1"/>
</dbReference>
<dbReference type="CDD" id="cd18137">
    <property type="entry name" value="HLD_clamp_pol_III_gamma_tau"/>
    <property type="match status" value="1"/>
</dbReference>
<comment type="function">
    <text evidence="11">DNA polymerase III is a complex, multichain enzyme responsible for most of the replicative synthesis in bacteria. This DNA polymerase also exhibits 3' to 5' exonuclease activity.</text>
</comment>
<dbReference type="InterPro" id="IPR027417">
    <property type="entry name" value="P-loop_NTPase"/>
</dbReference>
<feature type="compositionally biased region" description="Gly residues" evidence="12">
    <location>
        <begin position="425"/>
        <end position="444"/>
    </location>
</feature>
<keyword evidence="6 11" id="KW-0547">Nucleotide-binding</keyword>
<comment type="caution">
    <text evidence="14">The sequence shown here is derived from an EMBL/GenBank/DDBJ whole genome shotgun (WGS) entry which is preliminary data.</text>
</comment>
<dbReference type="EMBL" id="JPWB01000002">
    <property type="protein sequence ID" value="RCK23902.1"/>
    <property type="molecule type" value="Genomic_DNA"/>
</dbReference>
<evidence type="ECO:0000313" key="15">
    <source>
        <dbReference type="Proteomes" id="UP000253061"/>
    </source>
</evidence>
<evidence type="ECO:0000256" key="3">
    <source>
        <dbReference type="ARBA" id="ARBA00022695"/>
    </source>
</evidence>
<keyword evidence="3 11" id="KW-0548">Nucleotidyltransferase</keyword>
<evidence type="ECO:0000256" key="4">
    <source>
        <dbReference type="ARBA" id="ARBA00022705"/>
    </source>
</evidence>
<dbReference type="GO" id="GO:0005524">
    <property type="term" value="F:ATP binding"/>
    <property type="evidence" value="ECO:0007669"/>
    <property type="project" value="UniProtKB-KW"/>
</dbReference>
<dbReference type="SUPFAM" id="SSF52540">
    <property type="entry name" value="P-loop containing nucleoside triphosphate hydrolases"/>
    <property type="match status" value="1"/>
</dbReference>
<dbReference type="Pfam" id="PF12362">
    <property type="entry name" value="DUF3646"/>
    <property type="match status" value="1"/>
</dbReference>
<reference evidence="14 15" key="1">
    <citation type="submission" date="2014-07" db="EMBL/GenBank/DDBJ databases">
        <title>Draft genome sequence of Thalassospira profundimaris R8-17.</title>
        <authorList>
            <person name="Lai Q."/>
            <person name="Shao Z."/>
        </authorList>
    </citation>
    <scope>NUCLEOTIDE SEQUENCE [LARGE SCALE GENOMIC DNA]</scope>
    <source>
        <strain evidence="14 15">R8-17</strain>
    </source>
</reference>
<dbReference type="NCBIfam" id="TIGR02397">
    <property type="entry name" value="dnaX_nterm"/>
    <property type="match status" value="1"/>
</dbReference>
<evidence type="ECO:0000256" key="10">
    <source>
        <dbReference type="ARBA" id="ARBA00049244"/>
    </source>
</evidence>
<dbReference type="Pfam" id="PF12169">
    <property type="entry name" value="DNA_pol3_gamma3"/>
    <property type="match status" value="1"/>
</dbReference>